<dbReference type="SMART" id="SM00248">
    <property type="entry name" value="ANK"/>
    <property type="match status" value="9"/>
</dbReference>
<feature type="repeat" description="ANK" evidence="3">
    <location>
        <begin position="99"/>
        <end position="131"/>
    </location>
</feature>
<sequence>MEIITNVQGPFLTYAAMNVFCHAMNAGLYRSSDVEEEVGILEQVIPQWSQRRFLSPYLYGLHLGRIGDRLLDIAASCGMYDVVDYLLSHGQGVNDCNDEGYTALHYAARWGQEDVAKLLLRIGANRSATRTNNNMPIAEAAYGGHLQLVKLLLPRDPDRFRHMSLSKSQADAGYLGKALQRAAGAGREEVVRLLLQFGADVLSGTGINALPVASRRGHIRIVRLLLDVGADMNVTTALYGSALQEACSEGRDNVVQALLQRGADINLHSPVLGTPLHAASRGGYPAIVRRLIAGGVEVNTLCFTPMTGHQISALHDAVHYGDVATVQVLLESGADINAGCGTCGTPLLSVINRLNPPEKQAEIFELLVECEADSSIPDINGNTPLHRAASQCSPVLLRLQNESDLFSIRDLFGRIPLHYTVRALEANLDGAWMVLKHT</sequence>
<evidence type="ECO:0000313" key="5">
    <source>
        <dbReference type="Proteomes" id="UP000054771"/>
    </source>
</evidence>
<dbReference type="PRINTS" id="PR01415">
    <property type="entry name" value="ANKYRIN"/>
</dbReference>
<dbReference type="EMBL" id="CDMC01000004">
    <property type="protein sequence ID" value="CEL04087.1"/>
    <property type="molecule type" value="Genomic_DNA"/>
</dbReference>
<dbReference type="SUPFAM" id="SSF48403">
    <property type="entry name" value="Ankyrin repeat"/>
    <property type="match status" value="1"/>
</dbReference>
<dbReference type="PANTHER" id="PTHR24198">
    <property type="entry name" value="ANKYRIN REPEAT AND PROTEIN KINASE DOMAIN-CONTAINING PROTEIN"/>
    <property type="match status" value="1"/>
</dbReference>
<evidence type="ECO:0000256" key="2">
    <source>
        <dbReference type="ARBA" id="ARBA00023043"/>
    </source>
</evidence>
<keyword evidence="2 3" id="KW-0040">ANK repeat</keyword>
<keyword evidence="1" id="KW-0677">Repeat</keyword>
<organism evidence="4 5">
    <name type="scientific">Aspergillus calidoustus</name>
    <dbReference type="NCBI Taxonomy" id="454130"/>
    <lineage>
        <taxon>Eukaryota</taxon>
        <taxon>Fungi</taxon>
        <taxon>Dikarya</taxon>
        <taxon>Ascomycota</taxon>
        <taxon>Pezizomycotina</taxon>
        <taxon>Eurotiomycetes</taxon>
        <taxon>Eurotiomycetidae</taxon>
        <taxon>Eurotiales</taxon>
        <taxon>Aspergillaceae</taxon>
        <taxon>Aspergillus</taxon>
        <taxon>Aspergillus subgen. Nidulantes</taxon>
    </lineage>
</organism>
<protein>
    <submittedName>
        <fullName evidence="4">Uncharacterized protein</fullName>
    </submittedName>
</protein>
<dbReference type="PANTHER" id="PTHR24198:SF165">
    <property type="entry name" value="ANKYRIN REPEAT-CONTAINING PROTEIN-RELATED"/>
    <property type="match status" value="1"/>
</dbReference>
<feature type="repeat" description="ANK" evidence="3">
    <location>
        <begin position="309"/>
        <end position="338"/>
    </location>
</feature>
<dbReference type="AlphaFoldDB" id="A0A0U5FZ74"/>
<dbReference type="OrthoDB" id="4772757at2759"/>
<evidence type="ECO:0000256" key="1">
    <source>
        <dbReference type="ARBA" id="ARBA00022737"/>
    </source>
</evidence>
<gene>
    <name evidence="4" type="ORF">ASPCAL05219</name>
</gene>
<dbReference type="PROSITE" id="PS50297">
    <property type="entry name" value="ANK_REP_REGION"/>
    <property type="match status" value="5"/>
</dbReference>
<dbReference type="PROSITE" id="PS50088">
    <property type="entry name" value="ANK_REPEAT"/>
    <property type="match status" value="5"/>
</dbReference>
<evidence type="ECO:0000313" key="4">
    <source>
        <dbReference type="EMBL" id="CEL04087.1"/>
    </source>
</evidence>
<dbReference type="Pfam" id="PF12796">
    <property type="entry name" value="Ank_2"/>
    <property type="match status" value="2"/>
</dbReference>
<name>A0A0U5FZ74_ASPCI</name>
<accession>A0A0U5FZ74</accession>
<keyword evidence="5" id="KW-1185">Reference proteome</keyword>
<dbReference type="InterPro" id="IPR002110">
    <property type="entry name" value="Ankyrin_rpt"/>
</dbReference>
<feature type="repeat" description="ANK" evidence="3">
    <location>
        <begin position="205"/>
        <end position="237"/>
    </location>
</feature>
<dbReference type="Proteomes" id="UP000054771">
    <property type="component" value="Unassembled WGS sequence"/>
</dbReference>
<evidence type="ECO:0000256" key="3">
    <source>
        <dbReference type="PROSITE-ProRule" id="PRU00023"/>
    </source>
</evidence>
<reference evidence="5" key="1">
    <citation type="journal article" date="2016" name="Genome Announc.">
        <title>Draft genome sequences of fungus Aspergillus calidoustus.</title>
        <authorList>
            <person name="Horn F."/>
            <person name="Linde J."/>
            <person name="Mattern D.J."/>
            <person name="Walther G."/>
            <person name="Guthke R."/>
            <person name="Scherlach K."/>
            <person name="Martin K."/>
            <person name="Brakhage A.A."/>
            <person name="Petzke L."/>
            <person name="Valiante V."/>
        </authorList>
    </citation>
    <scope>NUCLEOTIDE SEQUENCE [LARGE SCALE GENOMIC DNA]</scope>
    <source>
        <strain evidence="5">SF006504</strain>
    </source>
</reference>
<dbReference type="STRING" id="454130.A0A0U5FZ74"/>
<proteinExistence type="predicted"/>
<dbReference type="Gene3D" id="1.25.40.20">
    <property type="entry name" value="Ankyrin repeat-containing domain"/>
    <property type="match status" value="3"/>
</dbReference>
<dbReference type="InterPro" id="IPR036770">
    <property type="entry name" value="Ankyrin_rpt-contain_sf"/>
</dbReference>
<feature type="repeat" description="ANK" evidence="3">
    <location>
        <begin position="274"/>
        <end position="299"/>
    </location>
</feature>
<feature type="repeat" description="ANK" evidence="3">
    <location>
        <begin position="241"/>
        <end position="270"/>
    </location>
</feature>
<dbReference type="Pfam" id="PF13637">
    <property type="entry name" value="Ank_4"/>
    <property type="match status" value="1"/>
</dbReference>